<dbReference type="EMBL" id="JACSPO010000001">
    <property type="protein sequence ID" value="MBD8061184.1"/>
    <property type="molecule type" value="Genomic_DNA"/>
</dbReference>
<evidence type="ECO:0000313" key="2">
    <source>
        <dbReference type="Proteomes" id="UP000661894"/>
    </source>
</evidence>
<dbReference type="Proteomes" id="UP000661894">
    <property type="component" value="Unassembled WGS sequence"/>
</dbReference>
<dbReference type="Pfam" id="PF19461">
    <property type="entry name" value="DUF5998"/>
    <property type="match status" value="1"/>
</dbReference>
<keyword evidence="2" id="KW-1185">Reference proteome</keyword>
<proteinExistence type="predicted"/>
<dbReference type="InterPro" id="IPR046040">
    <property type="entry name" value="DUF5998"/>
</dbReference>
<organism evidence="1 2">
    <name type="scientific">Oceanitalea stevensii</name>
    <dbReference type="NCBI Taxonomy" id="2763072"/>
    <lineage>
        <taxon>Bacteria</taxon>
        <taxon>Bacillati</taxon>
        <taxon>Actinomycetota</taxon>
        <taxon>Actinomycetes</taxon>
        <taxon>Micrococcales</taxon>
        <taxon>Bogoriellaceae</taxon>
        <taxon>Georgenia</taxon>
    </lineage>
</organism>
<accession>A0ABR8YZY4</accession>
<evidence type="ECO:0000313" key="1">
    <source>
        <dbReference type="EMBL" id="MBD8061184.1"/>
    </source>
</evidence>
<comment type="caution">
    <text evidence="1">The sequence shown here is derived from an EMBL/GenBank/DDBJ whole genome shotgun (WGS) entry which is preliminary data.</text>
</comment>
<protein>
    <submittedName>
        <fullName evidence="1">Phosphodiesterase</fullName>
    </submittedName>
</protein>
<sequence length="194" mass="20408">MDRRNVTNDLQSRLRADLDRAGYYPRLVQGVLDIALAGEEVRAYLVHPETTFDSREVRRHLTALALTPTRLVMAHVDDVPGNEVPSAAATTEAVPIDRISSVALTHGVSDPAGTHGGLRSDDLTIAVTWGGAQQVDLAPAGCSDPDCEADHGYTGLLTPEDVVVRVSAQAEGAAALEQALAFARALSAATVSST</sequence>
<dbReference type="RefSeq" id="WP_251838321.1">
    <property type="nucleotide sequence ID" value="NZ_JACSPO010000001.1"/>
</dbReference>
<gene>
    <name evidence="1" type="ORF">H9624_02445</name>
</gene>
<name>A0ABR8YZY4_9MICO</name>
<reference evidence="1 2" key="1">
    <citation type="submission" date="2020-08" db="EMBL/GenBank/DDBJ databases">
        <title>A Genomic Blueprint of the Chicken Gut Microbiome.</title>
        <authorList>
            <person name="Gilroy R."/>
            <person name="Ravi A."/>
            <person name="Getino M."/>
            <person name="Pursley I."/>
            <person name="Horton D.L."/>
            <person name="Alikhan N.-F."/>
            <person name="Baker D."/>
            <person name="Gharbi K."/>
            <person name="Hall N."/>
            <person name="Watson M."/>
            <person name="Adriaenssens E.M."/>
            <person name="Foster-Nyarko E."/>
            <person name="Jarju S."/>
            <person name="Secka A."/>
            <person name="Antonio M."/>
            <person name="Oren A."/>
            <person name="Chaudhuri R."/>
            <person name="La Ragione R.M."/>
            <person name="Hildebrand F."/>
            <person name="Pallen M.J."/>
        </authorList>
    </citation>
    <scope>NUCLEOTIDE SEQUENCE [LARGE SCALE GENOMIC DNA]</scope>
    <source>
        <strain evidence="1 2">Sa1BUA1</strain>
    </source>
</reference>